<evidence type="ECO:0000313" key="6">
    <source>
        <dbReference type="EMBL" id="KAK9803228.1"/>
    </source>
</evidence>
<name>A0AAW1P3T6_9CHLO</name>
<organism evidence="6 7">
    <name type="scientific">Symbiochloris irregularis</name>
    <dbReference type="NCBI Taxonomy" id="706552"/>
    <lineage>
        <taxon>Eukaryota</taxon>
        <taxon>Viridiplantae</taxon>
        <taxon>Chlorophyta</taxon>
        <taxon>core chlorophytes</taxon>
        <taxon>Trebouxiophyceae</taxon>
        <taxon>Trebouxiales</taxon>
        <taxon>Trebouxiaceae</taxon>
        <taxon>Symbiochloris</taxon>
    </lineage>
</organism>
<accession>A0AAW1P3T6</accession>
<dbReference type="PANTHER" id="PTHR43327:SF10">
    <property type="entry name" value="STOMATIN-LIKE PROTEIN 2, MITOCHONDRIAL"/>
    <property type="match status" value="1"/>
</dbReference>
<dbReference type="SMART" id="SM00244">
    <property type="entry name" value="PHB"/>
    <property type="match status" value="1"/>
</dbReference>
<evidence type="ECO:0000256" key="1">
    <source>
        <dbReference type="ARBA" id="ARBA00004173"/>
    </source>
</evidence>
<feature type="compositionally biased region" description="Low complexity" evidence="4">
    <location>
        <begin position="386"/>
        <end position="400"/>
    </location>
</feature>
<comment type="subcellular location">
    <subcellularLocation>
        <location evidence="1">Mitochondrion</location>
    </subcellularLocation>
</comment>
<reference evidence="6 7" key="1">
    <citation type="journal article" date="2024" name="Nat. Commun.">
        <title>Phylogenomics reveals the evolutionary origins of lichenization in chlorophyte algae.</title>
        <authorList>
            <person name="Puginier C."/>
            <person name="Libourel C."/>
            <person name="Otte J."/>
            <person name="Skaloud P."/>
            <person name="Haon M."/>
            <person name="Grisel S."/>
            <person name="Petersen M."/>
            <person name="Berrin J.G."/>
            <person name="Delaux P.M."/>
            <person name="Dal Grande F."/>
            <person name="Keller J."/>
        </authorList>
    </citation>
    <scope>NUCLEOTIDE SEQUENCE [LARGE SCALE GENOMIC DNA]</scope>
    <source>
        <strain evidence="6 7">SAG 2036</strain>
    </source>
</reference>
<feature type="region of interest" description="Disordered" evidence="4">
    <location>
        <begin position="376"/>
        <end position="400"/>
    </location>
</feature>
<dbReference type="AlphaFoldDB" id="A0AAW1P3T6"/>
<feature type="domain" description="Band 7" evidence="5">
    <location>
        <begin position="91"/>
        <end position="249"/>
    </location>
</feature>
<dbReference type="Pfam" id="PF01145">
    <property type="entry name" value="Band_7"/>
    <property type="match status" value="1"/>
</dbReference>
<proteinExistence type="inferred from homology"/>
<dbReference type="GO" id="GO:0005739">
    <property type="term" value="C:mitochondrion"/>
    <property type="evidence" value="ECO:0007669"/>
    <property type="project" value="UniProtKB-SubCell"/>
</dbReference>
<evidence type="ECO:0000256" key="3">
    <source>
        <dbReference type="ARBA" id="ARBA00023128"/>
    </source>
</evidence>
<sequence length="400" mass="43589">MAWGNNRVIVSLRLESTSELGFGVPQLSKARDESRKEVHRQIDVLALEQGRQTPRECSSVAIPSFATGASERESSVGDPQFLQRRPTPTNYGIRIVPEQTAFVVERFGKYLKTLTPGFHVLIPLVDRIAYIHSLKEMAIPIPNQSAITKDNVSLMIDGVLYMKVVDPRRASYGVEHATYAVMQLAQTTMRSELGKITLDKTFEERDALNKNIVRSIQEAATDWGLQCMRYEIRDISPPAGVRSAMELQAEAERRKRAQILESEGARQSKINVAEGDKAQVILSSEAAKQDAINRATGEAEAILQRAQATSRGLEVMSRALTEEGGAQAAGFRVAEQYMTAFASIAKEGNTLLLPASTHEPAVMVAQALSIFGTVTGQPKGNPVRPGAPSSPSGASISDNQ</sequence>
<dbReference type="Proteomes" id="UP001465755">
    <property type="component" value="Unassembled WGS sequence"/>
</dbReference>
<keyword evidence="3" id="KW-0496">Mitochondrion</keyword>
<evidence type="ECO:0000256" key="2">
    <source>
        <dbReference type="ARBA" id="ARBA00008164"/>
    </source>
</evidence>
<dbReference type="InterPro" id="IPR001107">
    <property type="entry name" value="Band_7"/>
</dbReference>
<dbReference type="PANTHER" id="PTHR43327">
    <property type="entry name" value="STOMATIN-LIKE PROTEIN 2, MITOCHONDRIAL"/>
    <property type="match status" value="1"/>
</dbReference>
<dbReference type="InterPro" id="IPR032435">
    <property type="entry name" value="STML2-like_C"/>
</dbReference>
<dbReference type="Gene3D" id="3.30.479.30">
    <property type="entry name" value="Band 7 domain"/>
    <property type="match status" value="1"/>
</dbReference>
<keyword evidence="7" id="KW-1185">Reference proteome</keyword>
<dbReference type="InterPro" id="IPR050710">
    <property type="entry name" value="Band7/mec-2_domain"/>
</dbReference>
<dbReference type="InterPro" id="IPR036013">
    <property type="entry name" value="Band_7/SPFH_dom_sf"/>
</dbReference>
<protein>
    <recommendedName>
        <fullName evidence="5">Band 7 domain-containing protein</fullName>
    </recommendedName>
</protein>
<comment type="similarity">
    <text evidence="2">Belongs to the band 7/mec-2 family.</text>
</comment>
<dbReference type="GO" id="GO:0007005">
    <property type="term" value="P:mitochondrion organization"/>
    <property type="evidence" value="ECO:0007669"/>
    <property type="project" value="TreeGrafter"/>
</dbReference>
<dbReference type="EMBL" id="JALJOQ010000061">
    <property type="protein sequence ID" value="KAK9803228.1"/>
    <property type="molecule type" value="Genomic_DNA"/>
</dbReference>
<dbReference type="SUPFAM" id="SSF117892">
    <property type="entry name" value="Band 7/SPFH domain"/>
    <property type="match status" value="1"/>
</dbReference>
<dbReference type="InterPro" id="IPR001972">
    <property type="entry name" value="Stomatin_HflK_fam"/>
</dbReference>
<dbReference type="PRINTS" id="PR00721">
    <property type="entry name" value="STOMATIN"/>
</dbReference>
<evidence type="ECO:0000259" key="5">
    <source>
        <dbReference type="SMART" id="SM00244"/>
    </source>
</evidence>
<evidence type="ECO:0000256" key="4">
    <source>
        <dbReference type="SAM" id="MobiDB-lite"/>
    </source>
</evidence>
<dbReference type="GO" id="GO:0016020">
    <property type="term" value="C:membrane"/>
    <property type="evidence" value="ECO:0007669"/>
    <property type="project" value="InterPro"/>
</dbReference>
<gene>
    <name evidence="6" type="ORF">WJX73_007366</name>
</gene>
<dbReference type="Pfam" id="PF16200">
    <property type="entry name" value="Band_7_C"/>
    <property type="match status" value="1"/>
</dbReference>
<dbReference type="FunFam" id="3.30.479.30:FF:000008">
    <property type="entry name" value="Stomatin-like protein 2, mitochondrial"/>
    <property type="match status" value="1"/>
</dbReference>
<comment type="caution">
    <text evidence="6">The sequence shown here is derived from an EMBL/GenBank/DDBJ whole genome shotgun (WGS) entry which is preliminary data.</text>
</comment>
<evidence type="ECO:0000313" key="7">
    <source>
        <dbReference type="Proteomes" id="UP001465755"/>
    </source>
</evidence>
<dbReference type="CDD" id="cd08829">
    <property type="entry name" value="SPFH_paraslipin"/>
    <property type="match status" value="1"/>
</dbReference>